<dbReference type="PROSITE" id="PS00287">
    <property type="entry name" value="CYSTATIN"/>
    <property type="match status" value="1"/>
</dbReference>
<dbReference type="InterPro" id="IPR001713">
    <property type="entry name" value="Prot_inh_stefin"/>
</dbReference>
<comment type="caution">
    <text evidence="7">The sequence shown here is derived from an EMBL/GenBank/DDBJ whole genome shotgun (WGS) entry which is preliminary data.</text>
</comment>
<name>A0A9D4CHD3_DREPO</name>
<dbReference type="Pfam" id="PF00031">
    <property type="entry name" value="Cystatin"/>
    <property type="match status" value="1"/>
</dbReference>
<dbReference type="PANTHER" id="PTHR11414">
    <property type="entry name" value="CYSTATIN FAMILY MEMBER"/>
    <property type="match status" value="1"/>
</dbReference>
<dbReference type="GO" id="GO:0004869">
    <property type="term" value="F:cysteine-type endopeptidase inhibitor activity"/>
    <property type="evidence" value="ECO:0007669"/>
    <property type="project" value="UniProtKB-KW"/>
</dbReference>
<keyword evidence="5" id="KW-0789">Thiol protease inhibitor</keyword>
<dbReference type="InterPro" id="IPR000010">
    <property type="entry name" value="Cystatin_dom"/>
</dbReference>
<reference evidence="7" key="1">
    <citation type="journal article" date="2019" name="bioRxiv">
        <title>The Genome of the Zebra Mussel, Dreissena polymorpha: A Resource for Invasive Species Research.</title>
        <authorList>
            <person name="McCartney M.A."/>
            <person name="Auch B."/>
            <person name="Kono T."/>
            <person name="Mallez S."/>
            <person name="Zhang Y."/>
            <person name="Obille A."/>
            <person name="Becker A."/>
            <person name="Abrahante J.E."/>
            <person name="Garbe J."/>
            <person name="Badalamenti J.P."/>
            <person name="Herman A."/>
            <person name="Mangelson H."/>
            <person name="Liachko I."/>
            <person name="Sullivan S."/>
            <person name="Sone E.D."/>
            <person name="Koren S."/>
            <person name="Silverstein K.A.T."/>
            <person name="Beckman K.B."/>
            <person name="Gohl D.M."/>
        </authorList>
    </citation>
    <scope>NUCLEOTIDE SEQUENCE</scope>
    <source>
        <strain evidence="7">Duluth1</strain>
        <tissue evidence="7">Whole animal</tissue>
    </source>
</reference>
<dbReference type="InterPro" id="IPR018073">
    <property type="entry name" value="Prot_inh_cystat_CS"/>
</dbReference>
<evidence type="ECO:0000259" key="6">
    <source>
        <dbReference type="Pfam" id="PF00031"/>
    </source>
</evidence>
<dbReference type="InterPro" id="IPR046350">
    <property type="entry name" value="Cystatin_sf"/>
</dbReference>
<dbReference type="Gene3D" id="3.10.450.10">
    <property type="match status" value="1"/>
</dbReference>
<organism evidence="7 8">
    <name type="scientific">Dreissena polymorpha</name>
    <name type="common">Zebra mussel</name>
    <name type="synonym">Mytilus polymorpha</name>
    <dbReference type="NCBI Taxonomy" id="45954"/>
    <lineage>
        <taxon>Eukaryota</taxon>
        <taxon>Metazoa</taxon>
        <taxon>Spiralia</taxon>
        <taxon>Lophotrochozoa</taxon>
        <taxon>Mollusca</taxon>
        <taxon>Bivalvia</taxon>
        <taxon>Autobranchia</taxon>
        <taxon>Heteroconchia</taxon>
        <taxon>Euheterodonta</taxon>
        <taxon>Imparidentia</taxon>
        <taxon>Neoheterodontei</taxon>
        <taxon>Myida</taxon>
        <taxon>Dreissenoidea</taxon>
        <taxon>Dreissenidae</taxon>
        <taxon>Dreissena</taxon>
    </lineage>
</organism>
<keyword evidence="4" id="KW-0646">Protease inhibitor</keyword>
<dbReference type="EMBL" id="JAIWYP010000012">
    <property type="protein sequence ID" value="KAH3725313.1"/>
    <property type="molecule type" value="Genomic_DNA"/>
</dbReference>
<protein>
    <recommendedName>
        <fullName evidence="6">Cystatin domain-containing protein</fullName>
    </recommendedName>
</protein>
<evidence type="ECO:0000256" key="5">
    <source>
        <dbReference type="ARBA" id="ARBA00022704"/>
    </source>
</evidence>
<evidence type="ECO:0000256" key="3">
    <source>
        <dbReference type="ARBA" id="ARBA00022490"/>
    </source>
</evidence>
<accession>A0A9D4CHD3</accession>
<evidence type="ECO:0000256" key="4">
    <source>
        <dbReference type="ARBA" id="ARBA00022690"/>
    </source>
</evidence>
<comment type="similarity">
    <text evidence="2">Belongs to the cystatin family.</text>
</comment>
<keyword evidence="3" id="KW-0963">Cytoplasm</keyword>
<keyword evidence="8" id="KW-1185">Reference proteome</keyword>
<dbReference type="PANTHER" id="PTHR11414:SF21">
    <property type="entry name" value="CYSTATIN 14A, TANDEM DUPLICATE 1-RELATED"/>
    <property type="match status" value="1"/>
</dbReference>
<dbReference type="GO" id="GO:0005829">
    <property type="term" value="C:cytosol"/>
    <property type="evidence" value="ECO:0007669"/>
    <property type="project" value="TreeGrafter"/>
</dbReference>
<reference evidence="7" key="2">
    <citation type="submission" date="2020-11" db="EMBL/GenBank/DDBJ databases">
        <authorList>
            <person name="McCartney M.A."/>
            <person name="Auch B."/>
            <person name="Kono T."/>
            <person name="Mallez S."/>
            <person name="Becker A."/>
            <person name="Gohl D.M."/>
            <person name="Silverstein K.A.T."/>
            <person name="Koren S."/>
            <person name="Bechman K.B."/>
            <person name="Herman A."/>
            <person name="Abrahante J.E."/>
            <person name="Garbe J."/>
        </authorList>
    </citation>
    <scope>NUCLEOTIDE SEQUENCE</scope>
    <source>
        <strain evidence="7">Duluth1</strain>
        <tissue evidence="7">Whole animal</tissue>
    </source>
</reference>
<dbReference type="Proteomes" id="UP000828390">
    <property type="component" value="Unassembled WGS sequence"/>
</dbReference>
<gene>
    <name evidence="7" type="ORF">DPMN_051147</name>
</gene>
<dbReference type="AlphaFoldDB" id="A0A9D4CHD3"/>
<evidence type="ECO:0000313" key="7">
    <source>
        <dbReference type="EMBL" id="KAH3725313.1"/>
    </source>
</evidence>
<proteinExistence type="inferred from homology"/>
<evidence type="ECO:0000256" key="2">
    <source>
        <dbReference type="ARBA" id="ARBA00009403"/>
    </source>
</evidence>
<dbReference type="FunFam" id="3.10.450.10:FF:000001">
    <property type="entry name" value="Cystatin-A"/>
    <property type="match status" value="1"/>
</dbReference>
<dbReference type="CDD" id="cd00042">
    <property type="entry name" value="CY"/>
    <property type="match status" value="1"/>
</dbReference>
<comment type="subcellular location">
    <subcellularLocation>
        <location evidence="1">Cytoplasm</location>
    </subcellularLocation>
</comment>
<feature type="domain" description="Cystatin" evidence="6">
    <location>
        <begin position="12"/>
        <end position="97"/>
    </location>
</feature>
<sequence>MMCGGTGAEKEADKEVQALCDELKDEILQKAGKNGAELFKALKYKSQVVAGTNFFVTIQVHPNGECVHARIFRPLPCNRVEGGKTCQLHSVQTGKKVADEVNHF</sequence>
<evidence type="ECO:0000256" key="1">
    <source>
        <dbReference type="ARBA" id="ARBA00004496"/>
    </source>
</evidence>
<dbReference type="SUPFAM" id="SSF54403">
    <property type="entry name" value="Cystatin/monellin"/>
    <property type="match status" value="1"/>
</dbReference>
<evidence type="ECO:0000313" key="8">
    <source>
        <dbReference type="Proteomes" id="UP000828390"/>
    </source>
</evidence>